<sequence>MNYMNCSRGDTAAQRVFVLNMEKIENDIATLILDKAFLIHRELGPGLLESIYERVLFHELKKSGLNVASQVFIPFKWDDITFENGFRADLIVDDKVIVEIKSVQIIAPVHSKQLMTYLRLTKLKLGLLLNFNEALLKDGIKRVANNL</sequence>
<gene>
    <name evidence="1" type="ORF">SAMN04489723_10617</name>
</gene>
<evidence type="ECO:0000313" key="1">
    <source>
        <dbReference type="EMBL" id="SFB23933.1"/>
    </source>
</evidence>
<dbReference type="RefSeq" id="WP_317045651.1">
    <property type="nucleotide sequence ID" value="NZ_FOKK01000006.1"/>
</dbReference>
<keyword evidence="2" id="KW-1185">Reference proteome</keyword>
<evidence type="ECO:0000313" key="2">
    <source>
        <dbReference type="Proteomes" id="UP000198790"/>
    </source>
</evidence>
<dbReference type="InterPro" id="IPR011604">
    <property type="entry name" value="PDDEXK-like_dom_sf"/>
</dbReference>
<dbReference type="EMBL" id="FOKK01000006">
    <property type="protein sequence ID" value="SFB23933.1"/>
    <property type="molecule type" value="Genomic_DNA"/>
</dbReference>
<dbReference type="Gene3D" id="3.90.320.10">
    <property type="match status" value="1"/>
</dbReference>
<proteinExistence type="predicted"/>
<organism evidence="1 2">
    <name type="scientific">Algoriphagus aquimarinus</name>
    <dbReference type="NCBI Taxonomy" id="237018"/>
    <lineage>
        <taxon>Bacteria</taxon>
        <taxon>Pseudomonadati</taxon>
        <taxon>Bacteroidota</taxon>
        <taxon>Cytophagia</taxon>
        <taxon>Cytophagales</taxon>
        <taxon>Cyclobacteriaceae</taxon>
        <taxon>Algoriphagus</taxon>
    </lineage>
</organism>
<protein>
    <submittedName>
        <fullName evidence="1">GxxExxY protein</fullName>
    </submittedName>
</protein>
<dbReference type="Proteomes" id="UP000198790">
    <property type="component" value="Unassembled WGS sequence"/>
</dbReference>
<reference evidence="1 2" key="1">
    <citation type="submission" date="2016-10" db="EMBL/GenBank/DDBJ databases">
        <authorList>
            <person name="de Groot N.N."/>
        </authorList>
    </citation>
    <scope>NUCLEOTIDE SEQUENCE [LARGE SCALE GENOMIC DNA]</scope>
    <source>
        <strain evidence="1 2">DSM 23399</strain>
    </source>
</reference>
<dbReference type="NCBIfam" id="TIGR04256">
    <property type="entry name" value="GxxExxY"/>
    <property type="match status" value="1"/>
</dbReference>
<dbReference type="Pfam" id="PF13366">
    <property type="entry name" value="PDDEXK_3"/>
    <property type="match status" value="1"/>
</dbReference>
<name>A0A1I0ZI94_9BACT</name>
<dbReference type="STRING" id="237018.SAMN04489723_10617"/>
<accession>A0A1I0ZI94</accession>
<dbReference type="AlphaFoldDB" id="A0A1I0ZI94"/>
<dbReference type="InterPro" id="IPR026350">
    <property type="entry name" value="GxxExxY"/>
</dbReference>